<evidence type="ECO:0000259" key="7">
    <source>
        <dbReference type="Pfam" id="PF02687"/>
    </source>
</evidence>
<feature type="domain" description="ABC3 transporter permease C-terminal" evidence="7">
    <location>
        <begin position="288"/>
        <end position="402"/>
    </location>
</feature>
<dbReference type="InterPro" id="IPR050250">
    <property type="entry name" value="Macrolide_Exporter_MacB"/>
</dbReference>
<gene>
    <name evidence="9" type="ORF">K4G66_01960</name>
</gene>
<evidence type="ECO:0000256" key="2">
    <source>
        <dbReference type="ARBA" id="ARBA00022475"/>
    </source>
</evidence>
<protein>
    <submittedName>
        <fullName evidence="9">ABC transporter permease</fullName>
    </submittedName>
</protein>
<feature type="transmembrane region" description="Helical" evidence="6">
    <location>
        <begin position="426"/>
        <end position="446"/>
    </location>
</feature>
<reference evidence="9" key="2">
    <citation type="journal article" date="2024" name="Antonie Van Leeuwenhoek">
        <title>Roseihalotalea indica gen. nov., sp. nov., a halophilic Bacteroidetes from mesopelagic Southwest Indian Ocean with higher carbohydrate metabolic potential.</title>
        <authorList>
            <person name="Chen B."/>
            <person name="Zhang M."/>
            <person name="Lin D."/>
            <person name="Ye J."/>
            <person name="Tang K."/>
        </authorList>
    </citation>
    <scope>NUCLEOTIDE SEQUENCE</scope>
    <source>
        <strain evidence="9">TK19036</strain>
    </source>
</reference>
<feature type="transmembrane region" description="Helical" evidence="6">
    <location>
        <begin position="672"/>
        <end position="697"/>
    </location>
</feature>
<keyword evidence="3 6" id="KW-0812">Transmembrane</keyword>
<dbReference type="EMBL" id="CP120682">
    <property type="protein sequence ID" value="WKN37472.1"/>
    <property type="molecule type" value="Genomic_DNA"/>
</dbReference>
<proteinExistence type="predicted"/>
<feature type="transmembrane region" description="Helical" evidence="6">
    <location>
        <begin position="378"/>
        <end position="405"/>
    </location>
</feature>
<dbReference type="Pfam" id="PF02687">
    <property type="entry name" value="FtsX"/>
    <property type="match status" value="2"/>
</dbReference>
<feature type="transmembrane region" description="Helical" evidence="6">
    <location>
        <begin position="756"/>
        <end position="776"/>
    </location>
</feature>
<sequence>MIKNYLLIALRNLLRNRTYTLINLLGLAIGTAASLMMLMHIRQELSFEKEFPKYERIGRVSLHEWAKSALPLAEELSNFFPTIETTARLGQHRIYDVAMYEDKHIPVGPGYMADQEIIDLFDLSFLQGATESALTRPHTIVLTESITQKIFGNENPIGQSIRFGNIDALEVTGVIEDLPLNTHLNFEYLISMPTQYTWLNEDSQESRGWMSAYTYALFRDEEAMQEAGERMEDFSYQFYEGSELSREEVERYQSFYELHPVASIHLDGNREQEMDKNSDVVYVYIFAALALLIVLIASVNFINLFSTQVIKRSREIGVRKVIGASRQYIFWQFLSEGLVITGLATGIALSLCALSLPFYNTLSELAIQPTDLFRPDNLLLLAGIFVVIVLLSSGAPSFAISGFPVMKAIKGSQLPSSWVLKSRKKLVVFQFAISMFIVISTMVIYGQMDYLQNKDLGFEKEQLISVRLYGPLWDEAVNNREVFRNELSRIPGVTSIANTSGFLGNGLSVEGLQVVDSTREEDAPSMRCIRADEGLISTLGLELIAGREFQPKADTSVMYILNEKAVEVLNLEDPIGKQAINSSGGEVGEIVGVVKNFNYASLHYEVDPMFIEYRPTWVGTMLIKMESANPMQTVAAIEDEIAQLLPGTEMLYSFVSQEMQQMYLAENNMKKMLVLFSALAIIIACLGLFGLTAYSVAQRSKEISIRKILGASLQSILLLLSKDYLKLVLLAFVVAIPIANYFMREWLQGFAYHIPMYWWMYLLPGVAVLLVALLAVSGQTLKAARQNPSDSLRSE</sequence>
<accession>A0AA49GNA5</accession>
<evidence type="ECO:0000256" key="6">
    <source>
        <dbReference type="SAM" id="Phobius"/>
    </source>
</evidence>
<keyword evidence="2" id="KW-1003">Cell membrane</keyword>
<evidence type="ECO:0000256" key="5">
    <source>
        <dbReference type="ARBA" id="ARBA00023136"/>
    </source>
</evidence>
<organism evidence="9">
    <name type="scientific">Roseihalotalea indica</name>
    <dbReference type="NCBI Taxonomy" id="2867963"/>
    <lineage>
        <taxon>Bacteria</taxon>
        <taxon>Pseudomonadati</taxon>
        <taxon>Bacteroidota</taxon>
        <taxon>Cytophagia</taxon>
        <taxon>Cytophagales</taxon>
        <taxon>Catalimonadaceae</taxon>
        <taxon>Roseihalotalea</taxon>
    </lineage>
</organism>
<dbReference type="AlphaFoldDB" id="A0AA49GNA5"/>
<dbReference type="InterPro" id="IPR003838">
    <property type="entry name" value="ABC3_permease_C"/>
</dbReference>
<dbReference type="PANTHER" id="PTHR30572">
    <property type="entry name" value="MEMBRANE COMPONENT OF TRANSPORTER-RELATED"/>
    <property type="match status" value="1"/>
</dbReference>
<dbReference type="GO" id="GO:0022857">
    <property type="term" value="F:transmembrane transporter activity"/>
    <property type="evidence" value="ECO:0007669"/>
    <property type="project" value="TreeGrafter"/>
</dbReference>
<feature type="domain" description="MacB-like periplasmic core" evidence="8">
    <location>
        <begin position="20"/>
        <end position="233"/>
    </location>
</feature>
<evidence type="ECO:0000313" key="9">
    <source>
        <dbReference type="EMBL" id="WKN37472.1"/>
    </source>
</evidence>
<dbReference type="InterPro" id="IPR025857">
    <property type="entry name" value="MacB_PCD"/>
</dbReference>
<feature type="transmembrane region" description="Helical" evidence="6">
    <location>
        <begin position="724"/>
        <end position="744"/>
    </location>
</feature>
<evidence type="ECO:0000256" key="1">
    <source>
        <dbReference type="ARBA" id="ARBA00004651"/>
    </source>
</evidence>
<dbReference type="GO" id="GO:0005886">
    <property type="term" value="C:plasma membrane"/>
    <property type="evidence" value="ECO:0007669"/>
    <property type="project" value="UniProtKB-SubCell"/>
</dbReference>
<feature type="transmembrane region" description="Helical" evidence="6">
    <location>
        <begin position="281"/>
        <end position="307"/>
    </location>
</feature>
<dbReference type="PANTHER" id="PTHR30572:SF18">
    <property type="entry name" value="ABC-TYPE MACROLIDE FAMILY EXPORT SYSTEM PERMEASE COMPONENT 2"/>
    <property type="match status" value="1"/>
</dbReference>
<dbReference type="Pfam" id="PF12704">
    <property type="entry name" value="MacB_PCD"/>
    <property type="match status" value="1"/>
</dbReference>
<evidence type="ECO:0000256" key="3">
    <source>
        <dbReference type="ARBA" id="ARBA00022692"/>
    </source>
</evidence>
<keyword evidence="4 6" id="KW-1133">Transmembrane helix</keyword>
<feature type="domain" description="ABC3 transporter permease C-terminal" evidence="7">
    <location>
        <begin position="675"/>
        <end position="788"/>
    </location>
</feature>
<keyword evidence="5 6" id="KW-0472">Membrane</keyword>
<feature type="transmembrane region" description="Helical" evidence="6">
    <location>
        <begin position="21"/>
        <end position="41"/>
    </location>
</feature>
<evidence type="ECO:0000256" key="4">
    <source>
        <dbReference type="ARBA" id="ARBA00022989"/>
    </source>
</evidence>
<feature type="transmembrane region" description="Helical" evidence="6">
    <location>
        <begin position="328"/>
        <end position="358"/>
    </location>
</feature>
<comment type="subcellular location">
    <subcellularLocation>
        <location evidence="1">Cell membrane</location>
        <topology evidence="1">Multi-pass membrane protein</topology>
    </subcellularLocation>
</comment>
<name>A0AA49GNA5_9BACT</name>
<evidence type="ECO:0000259" key="8">
    <source>
        <dbReference type="Pfam" id="PF12704"/>
    </source>
</evidence>
<reference evidence="9" key="1">
    <citation type="journal article" date="2023" name="Comput. Struct. Biotechnol. J.">
        <title>Discovery of a novel marine Bacteroidetes with a rich repertoire of carbohydrate-active enzymes.</title>
        <authorList>
            <person name="Chen B."/>
            <person name="Liu G."/>
            <person name="Chen Q."/>
            <person name="Wang H."/>
            <person name="Liu L."/>
            <person name="Tang K."/>
        </authorList>
    </citation>
    <scope>NUCLEOTIDE SEQUENCE</scope>
    <source>
        <strain evidence="9">TK19036</strain>
    </source>
</reference>